<dbReference type="EMBL" id="CP020330">
    <property type="protein sequence ID" value="AQZ49450.1"/>
    <property type="molecule type" value="Genomic_DNA"/>
</dbReference>
<evidence type="ECO:0000313" key="3">
    <source>
        <dbReference type="Proteomes" id="UP000191135"/>
    </source>
</evidence>
<proteinExistence type="predicted"/>
<protein>
    <recommendedName>
        <fullName evidence="4">Holin-X, holin superfamily III</fullName>
    </recommendedName>
</protein>
<evidence type="ECO:0000256" key="1">
    <source>
        <dbReference type="SAM" id="Phobius"/>
    </source>
</evidence>
<dbReference type="KEGG" id="mmed:Mame_00066"/>
<keyword evidence="1" id="KW-0472">Membrane</keyword>
<gene>
    <name evidence="2" type="ORF">Mame_00066</name>
</gene>
<dbReference type="STRING" id="1122214.Mame_00066"/>
<dbReference type="AlphaFoldDB" id="A0A1U9YVM6"/>
<name>A0A1U9YVM6_9HYPH</name>
<reference evidence="2 3" key="1">
    <citation type="submission" date="2017-03" db="EMBL/GenBank/DDBJ databases">
        <title>Foreign affairs: Plasmid Transfer between Roseobacters and Rhizobia.</title>
        <authorList>
            <person name="Bartling P."/>
            <person name="Bunk B."/>
            <person name="Overmann J."/>
            <person name="Brinkmann H."/>
            <person name="Petersen J."/>
        </authorList>
    </citation>
    <scope>NUCLEOTIDE SEQUENCE [LARGE SCALE GENOMIC DNA]</scope>
    <source>
        <strain evidence="2 3">MACL11</strain>
    </source>
</reference>
<feature type="transmembrane region" description="Helical" evidence="1">
    <location>
        <begin position="48"/>
        <end position="70"/>
    </location>
</feature>
<evidence type="ECO:0000313" key="2">
    <source>
        <dbReference type="EMBL" id="AQZ49450.1"/>
    </source>
</evidence>
<feature type="transmembrane region" description="Helical" evidence="1">
    <location>
        <begin position="16"/>
        <end position="42"/>
    </location>
</feature>
<keyword evidence="1" id="KW-0812">Transmembrane</keyword>
<sequence>MAVDGRIIARSAKRNAVVAVILFFLFLAAFVSGVAALAIYLAEKFGPLGATLTIAIASLALAMFVLAYAMMMNRMERRRFRAAKYATEEMLQSVVGVVPTMINQKPITGVASIAALAFVLMRAYQKKK</sequence>
<evidence type="ECO:0008006" key="4">
    <source>
        <dbReference type="Google" id="ProtNLM"/>
    </source>
</evidence>
<organism evidence="2 3">
    <name type="scientific">Martelella mediterranea DSM 17316</name>
    <dbReference type="NCBI Taxonomy" id="1122214"/>
    <lineage>
        <taxon>Bacteria</taxon>
        <taxon>Pseudomonadati</taxon>
        <taxon>Pseudomonadota</taxon>
        <taxon>Alphaproteobacteria</taxon>
        <taxon>Hyphomicrobiales</taxon>
        <taxon>Aurantimonadaceae</taxon>
        <taxon>Martelella</taxon>
    </lineage>
</organism>
<accession>A0A1U9YVM6</accession>
<dbReference type="Proteomes" id="UP000191135">
    <property type="component" value="Chromosome"/>
</dbReference>
<keyword evidence="1" id="KW-1133">Transmembrane helix</keyword>
<keyword evidence="3" id="KW-1185">Reference proteome</keyword>